<evidence type="ECO:0000256" key="14">
    <source>
        <dbReference type="SAM" id="Phobius"/>
    </source>
</evidence>
<accession>A0A383D854</accession>
<gene>
    <name evidence="15" type="ORF">METZ01_LOCUS493570</name>
</gene>
<keyword evidence="4" id="KW-0813">Transport</keyword>
<dbReference type="GO" id="GO:0015986">
    <property type="term" value="P:proton motive force-driven ATP synthesis"/>
    <property type="evidence" value="ECO:0007669"/>
    <property type="project" value="InterPro"/>
</dbReference>
<evidence type="ECO:0000256" key="7">
    <source>
        <dbReference type="ARBA" id="ARBA00022781"/>
    </source>
</evidence>
<keyword evidence="5" id="KW-0138">CF(0)</keyword>
<evidence type="ECO:0000313" key="15">
    <source>
        <dbReference type="EMBL" id="SVE40716.1"/>
    </source>
</evidence>
<evidence type="ECO:0000256" key="10">
    <source>
        <dbReference type="ARBA" id="ARBA00023136"/>
    </source>
</evidence>
<evidence type="ECO:0000256" key="2">
    <source>
        <dbReference type="ARBA" id="ARBA00004308"/>
    </source>
</evidence>
<evidence type="ECO:0000256" key="12">
    <source>
        <dbReference type="ARBA" id="ARBA00025198"/>
    </source>
</evidence>
<organism evidence="15">
    <name type="scientific">marine metagenome</name>
    <dbReference type="NCBI Taxonomy" id="408172"/>
    <lineage>
        <taxon>unclassified sequences</taxon>
        <taxon>metagenomes</taxon>
        <taxon>ecological metagenomes</taxon>
    </lineage>
</organism>
<reference evidence="15" key="1">
    <citation type="submission" date="2018-05" db="EMBL/GenBank/DDBJ databases">
        <authorList>
            <person name="Lanie J.A."/>
            <person name="Ng W.-L."/>
            <person name="Kazmierczak K.M."/>
            <person name="Andrzejewski T.M."/>
            <person name="Davidsen T.M."/>
            <person name="Wayne K.J."/>
            <person name="Tettelin H."/>
            <person name="Glass J.I."/>
            <person name="Rusch D."/>
            <person name="Podicherti R."/>
            <person name="Tsui H.-C.T."/>
            <person name="Winkler M.E."/>
        </authorList>
    </citation>
    <scope>NUCLEOTIDE SEQUENCE</scope>
</reference>
<dbReference type="NCBIfam" id="TIGR01144">
    <property type="entry name" value="ATP_synt_b"/>
    <property type="match status" value="1"/>
</dbReference>
<dbReference type="AlphaFoldDB" id="A0A383D854"/>
<dbReference type="EMBL" id="UINC01215158">
    <property type="protein sequence ID" value="SVE40716.1"/>
    <property type="molecule type" value="Genomic_DNA"/>
</dbReference>
<proteinExistence type="inferred from homology"/>
<keyword evidence="7" id="KW-0375">Hydrogen ion transport</keyword>
<evidence type="ECO:0000256" key="3">
    <source>
        <dbReference type="ARBA" id="ARBA00005513"/>
    </source>
</evidence>
<comment type="subcellular location">
    <subcellularLocation>
        <location evidence="2">Endomembrane system</location>
    </subcellularLocation>
    <subcellularLocation>
        <location evidence="1">Membrane</location>
        <topology evidence="1">Single-pass membrane protein</topology>
    </subcellularLocation>
</comment>
<keyword evidence="6 14" id="KW-0812">Transmembrane</keyword>
<dbReference type="PANTHER" id="PTHR33445">
    <property type="entry name" value="ATP SYNTHASE SUBUNIT B', CHLOROPLASTIC"/>
    <property type="match status" value="1"/>
</dbReference>
<dbReference type="GO" id="GO:0045259">
    <property type="term" value="C:proton-transporting ATP synthase complex"/>
    <property type="evidence" value="ECO:0007669"/>
    <property type="project" value="UniProtKB-KW"/>
</dbReference>
<keyword evidence="9" id="KW-0406">Ion transport</keyword>
<sequence>MPQFEQIEVFHSLIFWSLVSFALLFFLLKKFAFPPILEVLEERENKIRSEIGDAEKLRQEAEELKAGLGRELKNAHEKANIIIQMAGDESKKIQEKSIQETQAKIRQM</sequence>
<dbReference type="InterPro" id="IPR005864">
    <property type="entry name" value="ATP_synth_F0_bsu_bac"/>
</dbReference>
<keyword evidence="8 14" id="KW-1133">Transmembrane helix</keyword>
<keyword evidence="10 14" id="KW-0472">Membrane</keyword>
<keyword evidence="11" id="KW-0066">ATP synthesis</keyword>
<comment type="function">
    <text evidence="12">F(1)F(0) ATP synthase produces ATP from ADP in the presence of a proton or sodium gradient. F-type ATPases consist of two structural domains, F(1) containing the extramembraneous catalytic core and F(0) containing the membrane proton channel, linked together by a central stalk and a peripheral stalk. During catalysis, ATP synthesis in the catalytic domain of F(1) is coupled via a rotary mechanism of the central stalk subunits to proton translocation.</text>
</comment>
<feature type="non-terminal residue" evidence="15">
    <location>
        <position position="108"/>
    </location>
</feature>
<evidence type="ECO:0000256" key="9">
    <source>
        <dbReference type="ARBA" id="ARBA00023065"/>
    </source>
</evidence>
<dbReference type="InterPro" id="IPR050059">
    <property type="entry name" value="ATP_synthase_B_chain"/>
</dbReference>
<keyword evidence="13" id="KW-0175">Coiled coil</keyword>
<dbReference type="Pfam" id="PF00430">
    <property type="entry name" value="ATP-synt_B"/>
    <property type="match status" value="1"/>
</dbReference>
<evidence type="ECO:0000256" key="8">
    <source>
        <dbReference type="ARBA" id="ARBA00022989"/>
    </source>
</evidence>
<evidence type="ECO:0000256" key="11">
    <source>
        <dbReference type="ARBA" id="ARBA00023310"/>
    </source>
</evidence>
<feature type="coiled-coil region" evidence="13">
    <location>
        <begin position="37"/>
        <end position="78"/>
    </location>
</feature>
<comment type="similarity">
    <text evidence="3">Belongs to the ATPase B chain family.</text>
</comment>
<dbReference type="GO" id="GO:0012505">
    <property type="term" value="C:endomembrane system"/>
    <property type="evidence" value="ECO:0007669"/>
    <property type="project" value="UniProtKB-SubCell"/>
</dbReference>
<feature type="transmembrane region" description="Helical" evidence="14">
    <location>
        <begin position="12"/>
        <end position="28"/>
    </location>
</feature>
<dbReference type="GO" id="GO:0046961">
    <property type="term" value="F:proton-transporting ATPase activity, rotational mechanism"/>
    <property type="evidence" value="ECO:0007669"/>
    <property type="project" value="TreeGrafter"/>
</dbReference>
<dbReference type="InterPro" id="IPR002146">
    <property type="entry name" value="ATP_synth_b/b'su_bac/chlpt"/>
</dbReference>
<name>A0A383D854_9ZZZZ</name>
<evidence type="ECO:0000256" key="13">
    <source>
        <dbReference type="SAM" id="Coils"/>
    </source>
</evidence>
<evidence type="ECO:0008006" key="16">
    <source>
        <dbReference type="Google" id="ProtNLM"/>
    </source>
</evidence>
<evidence type="ECO:0000256" key="1">
    <source>
        <dbReference type="ARBA" id="ARBA00004167"/>
    </source>
</evidence>
<evidence type="ECO:0000256" key="6">
    <source>
        <dbReference type="ARBA" id="ARBA00022692"/>
    </source>
</evidence>
<protein>
    <recommendedName>
        <fullName evidence="16">ATP synthase YMF19-like N-terminal domain-containing protein</fullName>
    </recommendedName>
</protein>
<dbReference type="PANTHER" id="PTHR33445:SF2">
    <property type="entry name" value="ATP SYNTHASE SUBUNIT B', CHLOROPLASTIC"/>
    <property type="match status" value="1"/>
</dbReference>
<dbReference type="CDD" id="cd06503">
    <property type="entry name" value="ATP-synt_Fo_b"/>
    <property type="match status" value="1"/>
</dbReference>
<evidence type="ECO:0000256" key="5">
    <source>
        <dbReference type="ARBA" id="ARBA00022547"/>
    </source>
</evidence>
<evidence type="ECO:0000256" key="4">
    <source>
        <dbReference type="ARBA" id="ARBA00022448"/>
    </source>
</evidence>